<dbReference type="InterPro" id="IPR051681">
    <property type="entry name" value="Ser/Thr_Kinases-Pseudokinases"/>
</dbReference>
<dbReference type="PROSITE" id="PS50011">
    <property type="entry name" value="PROTEIN_KINASE_DOM"/>
    <property type="match status" value="2"/>
</dbReference>
<dbReference type="STRING" id="933084.A0A067P3D7"/>
<evidence type="ECO:0000256" key="4">
    <source>
        <dbReference type="ARBA" id="ARBA00022840"/>
    </source>
</evidence>
<dbReference type="GO" id="GO:0004674">
    <property type="term" value="F:protein serine/threonine kinase activity"/>
    <property type="evidence" value="ECO:0007669"/>
    <property type="project" value="TreeGrafter"/>
</dbReference>
<evidence type="ECO:0000259" key="6">
    <source>
        <dbReference type="PROSITE" id="PS50011"/>
    </source>
</evidence>
<sequence>MNKVAKDACREIFIWSRLTHDNVLPLLGFSFDFSSATSLISPWMSNGSANDFLRQKPRFPSVKLLPGIADGLRHLHLSGIVHGDLRGDNILVSADLTPYLIDFGLSRELMRTLSCNPSKIGGSARWMAREYLGELNSPTEAGDVWAFGMTILELATRKPPFHQFTNEPSVILQVNSGTLPVPPGQEEVCVGWDDKLWELCTDCWALNPASRPPMQSVVERVNRFRNVEYSEPTETSPQMVDGAHIKRSFTWPVPAFCMELEDLSSKVRPTENVYFAGGGFSTLWRGSWVDPAHGPPHKLAIKAFLYSHIPQFRLTLERRLRREATLWRQLDHPNVLRFLGVCYNNIPPVLDFPALLSPLCENGNIVDYLRTHLEVKPLPLIIQVTDGLQYLHEKSVIHGDLKGSNVLIKDNGDACISDFGCSNLVGDRPQHSSTTVISVRWTAPEMLLEIPDDLEEDVDSLRATPTKASDVWSFAMTVLEVFKGSVPWFELRNDASIIMRLLAGKTPSRHLYPTISDPIWDLLSPCWKRDPRMRPHIQDIAQRLKIINTAMDTRPDLTPPQSGTYESRTMRRPPTPTYPDETPPQNGFSESRTMRHPPTTAYPDETPPQSRSYDSPNRPYEYLDMRYPPTTTSRYYPDRPYAQRRPLPPVPMTTLPGSPSITPVVHPMSPSPYALHPDRPPLDSEMGPGI</sequence>
<feature type="domain" description="Protein kinase" evidence="6">
    <location>
        <begin position="269"/>
        <end position="547"/>
    </location>
</feature>
<dbReference type="InterPro" id="IPR008266">
    <property type="entry name" value="Tyr_kinase_AS"/>
</dbReference>
<dbReference type="PROSITE" id="PS00109">
    <property type="entry name" value="PROTEIN_KINASE_TYR"/>
    <property type="match status" value="1"/>
</dbReference>
<dbReference type="InterPro" id="IPR000719">
    <property type="entry name" value="Prot_kinase_dom"/>
</dbReference>
<dbReference type="SMART" id="SM00220">
    <property type="entry name" value="S_TKc"/>
    <property type="match status" value="2"/>
</dbReference>
<dbReference type="PANTHER" id="PTHR44329">
    <property type="entry name" value="SERINE/THREONINE-PROTEIN KINASE TNNI3K-RELATED"/>
    <property type="match status" value="1"/>
</dbReference>
<dbReference type="GO" id="GO:0005524">
    <property type="term" value="F:ATP binding"/>
    <property type="evidence" value="ECO:0007669"/>
    <property type="project" value="UniProtKB-KW"/>
</dbReference>
<dbReference type="PROSITE" id="PS00108">
    <property type="entry name" value="PROTEIN_KINASE_ST"/>
    <property type="match status" value="1"/>
</dbReference>
<evidence type="ECO:0000256" key="1">
    <source>
        <dbReference type="ARBA" id="ARBA00022679"/>
    </source>
</evidence>
<evidence type="ECO:0000256" key="3">
    <source>
        <dbReference type="ARBA" id="ARBA00022777"/>
    </source>
</evidence>
<dbReference type="EMBL" id="KL197791">
    <property type="protein sequence ID" value="KDQ49294.1"/>
    <property type="molecule type" value="Genomic_DNA"/>
</dbReference>
<dbReference type="InterPro" id="IPR011009">
    <property type="entry name" value="Kinase-like_dom_sf"/>
</dbReference>
<name>A0A067P3D7_9AGAM</name>
<dbReference type="PANTHER" id="PTHR44329:SF288">
    <property type="entry name" value="MITOGEN-ACTIVATED PROTEIN KINASE KINASE KINASE 20"/>
    <property type="match status" value="1"/>
</dbReference>
<feature type="domain" description="Protein kinase" evidence="6">
    <location>
        <begin position="1"/>
        <end position="225"/>
    </location>
</feature>
<gene>
    <name evidence="7" type="ORF">JAAARDRAFT_51806</name>
</gene>
<dbReference type="SUPFAM" id="SSF56112">
    <property type="entry name" value="Protein kinase-like (PK-like)"/>
    <property type="match status" value="2"/>
</dbReference>
<organism evidence="7 8">
    <name type="scientific">Jaapia argillacea MUCL 33604</name>
    <dbReference type="NCBI Taxonomy" id="933084"/>
    <lineage>
        <taxon>Eukaryota</taxon>
        <taxon>Fungi</taxon>
        <taxon>Dikarya</taxon>
        <taxon>Basidiomycota</taxon>
        <taxon>Agaricomycotina</taxon>
        <taxon>Agaricomycetes</taxon>
        <taxon>Agaricomycetidae</taxon>
        <taxon>Jaapiales</taxon>
        <taxon>Jaapiaceae</taxon>
        <taxon>Jaapia</taxon>
    </lineage>
</organism>
<dbReference type="InterPro" id="IPR001245">
    <property type="entry name" value="Ser-Thr/Tyr_kinase_cat_dom"/>
</dbReference>
<keyword evidence="3" id="KW-0418">Kinase</keyword>
<keyword evidence="8" id="KW-1185">Reference proteome</keyword>
<dbReference type="Proteomes" id="UP000027265">
    <property type="component" value="Unassembled WGS sequence"/>
</dbReference>
<dbReference type="InterPro" id="IPR008271">
    <property type="entry name" value="Ser/Thr_kinase_AS"/>
</dbReference>
<reference evidence="8" key="1">
    <citation type="journal article" date="2014" name="Proc. Natl. Acad. Sci. U.S.A.">
        <title>Extensive sampling of basidiomycete genomes demonstrates inadequacy of the white-rot/brown-rot paradigm for wood decay fungi.</title>
        <authorList>
            <person name="Riley R."/>
            <person name="Salamov A.A."/>
            <person name="Brown D.W."/>
            <person name="Nagy L.G."/>
            <person name="Floudas D."/>
            <person name="Held B.W."/>
            <person name="Levasseur A."/>
            <person name="Lombard V."/>
            <person name="Morin E."/>
            <person name="Otillar R."/>
            <person name="Lindquist E.A."/>
            <person name="Sun H."/>
            <person name="LaButti K.M."/>
            <person name="Schmutz J."/>
            <person name="Jabbour D."/>
            <person name="Luo H."/>
            <person name="Baker S.E."/>
            <person name="Pisabarro A.G."/>
            <person name="Walton J.D."/>
            <person name="Blanchette R.A."/>
            <person name="Henrissat B."/>
            <person name="Martin F."/>
            <person name="Cullen D."/>
            <person name="Hibbett D.S."/>
            <person name="Grigoriev I.V."/>
        </authorList>
    </citation>
    <scope>NUCLEOTIDE SEQUENCE [LARGE SCALE GENOMIC DNA]</scope>
    <source>
        <strain evidence="8">MUCL 33604</strain>
    </source>
</reference>
<dbReference type="Pfam" id="PF07714">
    <property type="entry name" value="PK_Tyr_Ser-Thr"/>
    <property type="match status" value="2"/>
</dbReference>
<evidence type="ECO:0000256" key="5">
    <source>
        <dbReference type="SAM" id="MobiDB-lite"/>
    </source>
</evidence>
<proteinExistence type="predicted"/>
<keyword evidence="1" id="KW-0808">Transferase</keyword>
<evidence type="ECO:0000313" key="7">
    <source>
        <dbReference type="EMBL" id="KDQ49294.1"/>
    </source>
</evidence>
<keyword evidence="4" id="KW-0067">ATP-binding</keyword>
<evidence type="ECO:0000313" key="8">
    <source>
        <dbReference type="Proteomes" id="UP000027265"/>
    </source>
</evidence>
<accession>A0A067P3D7</accession>
<keyword evidence="2" id="KW-0547">Nucleotide-binding</keyword>
<dbReference type="Gene3D" id="1.10.510.10">
    <property type="entry name" value="Transferase(Phosphotransferase) domain 1"/>
    <property type="match status" value="2"/>
</dbReference>
<protein>
    <recommendedName>
        <fullName evidence="6">Protein kinase domain-containing protein</fullName>
    </recommendedName>
</protein>
<dbReference type="AlphaFoldDB" id="A0A067P3D7"/>
<evidence type="ECO:0000256" key="2">
    <source>
        <dbReference type="ARBA" id="ARBA00022741"/>
    </source>
</evidence>
<dbReference type="OrthoDB" id="4062651at2759"/>
<dbReference type="InParanoid" id="A0A067P3D7"/>
<dbReference type="HOGENOM" id="CLU_027227_0_0_1"/>
<feature type="region of interest" description="Disordered" evidence="5">
    <location>
        <begin position="550"/>
        <end position="690"/>
    </location>
</feature>